<dbReference type="GeneTree" id="ENSGT00940000157502"/>
<dbReference type="Gene3D" id="3.10.20.90">
    <property type="entry name" value="Phosphatidylinositol 3-kinase Catalytic Subunit, Chain A, domain 1"/>
    <property type="match status" value="1"/>
</dbReference>
<dbReference type="PANTHER" id="PTHR22738:SF8">
    <property type="entry name" value="RAS ASSOCIATION DOMAIN-CONTAINING PROTEIN 3"/>
    <property type="match status" value="1"/>
</dbReference>
<dbReference type="PROSITE" id="PS50200">
    <property type="entry name" value="RA"/>
    <property type="match status" value="1"/>
</dbReference>
<evidence type="ECO:0000259" key="2">
    <source>
        <dbReference type="PROSITE" id="PS50200"/>
    </source>
</evidence>
<feature type="domain" description="Ras-associating" evidence="2">
    <location>
        <begin position="294"/>
        <end position="380"/>
    </location>
</feature>
<dbReference type="InterPro" id="IPR029071">
    <property type="entry name" value="Ubiquitin-like_domsf"/>
</dbReference>
<dbReference type="Pfam" id="PF00788">
    <property type="entry name" value="RA"/>
    <property type="match status" value="1"/>
</dbReference>
<accession>A0A670JTD6</accession>
<name>A0A670JTD6_PODMU</name>
<dbReference type="GO" id="GO:0007165">
    <property type="term" value="P:signal transduction"/>
    <property type="evidence" value="ECO:0007669"/>
    <property type="project" value="InterPro"/>
</dbReference>
<dbReference type="Pfam" id="PF16517">
    <property type="entry name" value="Nore1-SARAH"/>
    <property type="match status" value="1"/>
</dbReference>
<reference evidence="4 5" key="1">
    <citation type="journal article" date="2019" name="Proc. Natl. Acad. Sci. U.S.A.">
        <title>Regulatory changes in pterin and carotenoid genes underlie balanced color polymorphisms in the wall lizard.</title>
        <authorList>
            <person name="Andrade P."/>
            <person name="Pinho C."/>
            <person name="Perez I de Lanuza G."/>
            <person name="Afonso S."/>
            <person name="Brejcha J."/>
            <person name="Rubin C.J."/>
            <person name="Wallerman O."/>
            <person name="Pereira P."/>
            <person name="Sabatino S.J."/>
            <person name="Bellati A."/>
            <person name="Pellitteri-Rosa D."/>
            <person name="Bosakova Z."/>
            <person name="Bunikis I."/>
            <person name="Carretero M.A."/>
            <person name="Feiner N."/>
            <person name="Marsik P."/>
            <person name="Pauperio F."/>
            <person name="Salvi D."/>
            <person name="Soler L."/>
            <person name="While G.M."/>
            <person name="Uller T."/>
            <person name="Font E."/>
            <person name="Andersson L."/>
            <person name="Carneiro M."/>
        </authorList>
    </citation>
    <scope>NUCLEOTIDE SEQUENCE</scope>
</reference>
<evidence type="ECO:0000259" key="3">
    <source>
        <dbReference type="PROSITE" id="PS50951"/>
    </source>
</evidence>
<dbReference type="Gene3D" id="1.20.5.110">
    <property type="match status" value="1"/>
</dbReference>
<keyword evidence="5" id="KW-1185">Reference proteome</keyword>
<reference evidence="4" key="3">
    <citation type="submission" date="2025-09" db="UniProtKB">
        <authorList>
            <consortium name="Ensembl"/>
        </authorList>
    </citation>
    <scope>IDENTIFICATION</scope>
</reference>
<dbReference type="Proteomes" id="UP000472272">
    <property type="component" value="Chromosome 10"/>
</dbReference>
<evidence type="ECO:0000313" key="4">
    <source>
        <dbReference type="Ensembl" id="ENSPMRP00000027140.1"/>
    </source>
</evidence>
<dbReference type="CDD" id="cd21891">
    <property type="entry name" value="SARAH_RASSF3"/>
    <property type="match status" value="1"/>
</dbReference>
<proteinExistence type="predicted"/>
<dbReference type="InterPro" id="IPR000159">
    <property type="entry name" value="RA_dom"/>
</dbReference>
<evidence type="ECO:0000256" key="1">
    <source>
        <dbReference type="SAM" id="MobiDB-lite"/>
    </source>
</evidence>
<sequence length="434" mass="48133">MRAYQHSLSPTDISSCSRPGPKLWRRGAQGPNAAWGGALTYLRGKKRGLVFPGSPVARREGAVPARERAKFLRGKGGEPETPAQLQGRWRLSRGHSGEGRRRREEGPASWLAGWAGGGAASAEARPRGEPASVRCRPGCGAQRPRDVSAAELRPGGSPCGGGRDARAPLLLLLHGGRATGTSSMSSGYSSWEESESEEFFFTARTSFFRSCPAKAKPSLQDVQKEREAHTYLTKEAIKEKVQTYNSDVTDKLKMTLHSSGVYTGFIKVQMELCRPITVRAPASPGKHVNNNSETAFCLPNGYTNTLHISSTNTVREVIEALLKKFMVADNPAKFALYKRCHKEDQVYMCKLSEIEHPLYLRLVAGPRTDMLSFVLREHETGEFLWEAFSVPELQNFLRILDKEEDEQLQILQRRYAAYRDKLEEALGGVWKPGL</sequence>
<protein>
    <submittedName>
        <fullName evidence="4">Ras association domain family member 3</fullName>
    </submittedName>
</protein>
<feature type="compositionally biased region" description="Basic and acidic residues" evidence="1">
    <location>
        <begin position="95"/>
        <end position="106"/>
    </location>
</feature>
<gene>
    <name evidence="4" type="primary">RASSF3</name>
</gene>
<feature type="compositionally biased region" description="Polar residues" evidence="1">
    <location>
        <begin position="1"/>
        <end position="17"/>
    </location>
</feature>
<dbReference type="GO" id="GO:0005737">
    <property type="term" value="C:cytoplasm"/>
    <property type="evidence" value="ECO:0007669"/>
    <property type="project" value="TreeGrafter"/>
</dbReference>
<organism evidence="4 5">
    <name type="scientific">Podarcis muralis</name>
    <name type="common">Wall lizard</name>
    <name type="synonym">Lacerta muralis</name>
    <dbReference type="NCBI Taxonomy" id="64176"/>
    <lineage>
        <taxon>Eukaryota</taxon>
        <taxon>Metazoa</taxon>
        <taxon>Chordata</taxon>
        <taxon>Craniata</taxon>
        <taxon>Vertebrata</taxon>
        <taxon>Euteleostomi</taxon>
        <taxon>Lepidosauria</taxon>
        <taxon>Squamata</taxon>
        <taxon>Bifurcata</taxon>
        <taxon>Unidentata</taxon>
        <taxon>Episquamata</taxon>
        <taxon>Laterata</taxon>
        <taxon>Lacertibaenia</taxon>
        <taxon>Lacertidae</taxon>
        <taxon>Podarcis</taxon>
    </lineage>
</organism>
<dbReference type="PROSITE" id="PS50951">
    <property type="entry name" value="SARAH"/>
    <property type="match status" value="1"/>
</dbReference>
<feature type="region of interest" description="Disordered" evidence="1">
    <location>
        <begin position="1"/>
        <end position="30"/>
    </location>
</feature>
<feature type="region of interest" description="Disordered" evidence="1">
    <location>
        <begin position="72"/>
        <end position="161"/>
    </location>
</feature>
<feature type="domain" description="SARAH" evidence="3">
    <location>
        <begin position="382"/>
        <end position="429"/>
    </location>
</feature>
<dbReference type="SUPFAM" id="SSF54236">
    <property type="entry name" value="Ubiquitin-like"/>
    <property type="match status" value="1"/>
</dbReference>
<dbReference type="SMART" id="SM00314">
    <property type="entry name" value="RA"/>
    <property type="match status" value="1"/>
</dbReference>
<reference evidence="4" key="2">
    <citation type="submission" date="2025-08" db="UniProtKB">
        <authorList>
            <consortium name="Ensembl"/>
        </authorList>
    </citation>
    <scope>IDENTIFICATION</scope>
</reference>
<dbReference type="Ensembl" id="ENSPMRT00000028790.1">
    <property type="protein sequence ID" value="ENSPMRP00000027140.1"/>
    <property type="gene ID" value="ENSPMRG00000017510.1"/>
</dbReference>
<evidence type="ECO:0000313" key="5">
    <source>
        <dbReference type="Proteomes" id="UP000472272"/>
    </source>
</evidence>
<dbReference type="InterPro" id="IPR011524">
    <property type="entry name" value="SARAH_dom"/>
</dbReference>
<dbReference type="PANTHER" id="PTHR22738">
    <property type="entry name" value="RASSF"/>
    <property type="match status" value="1"/>
</dbReference>
<dbReference type="InterPro" id="IPR033614">
    <property type="entry name" value="RASSF1-6"/>
</dbReference>
<dbReference type="CDD" id="cd17219">
    <property type="entry name" value="RA_RASSF3"/>
    <property type="match status" value="1"/>
</dbReference>
<dbReference type="AlphaFoldDB" id="A0A670JTD6"/>